<dbReference type="GO" id="GO:0016208">
    <property type="term" value="F:AMP binding"/>
    <property type="evidence" value="ECO:0007669"/>
    <property type="project" value="TreeGrafter"/>
</dbReference>
<evidence type="ECO:0000259" key="13">
    <source>
        <dbReference type="Pfam" id="PF00156"/>
    </source>
</evidence>
<accession>T2GEX0</accession>
<dbReference type="CDD" id="cd06223">
    <property type="entry name" value="PRTases_typeI"/>
    <property type="match status" value="1"/>
</dbReference>
<comment type="similarity">
    <text evidence="5 12">Belongs to the purine/pyrimidine phosphoribosyltransferase family.</text>
</comment>
<dbReference type="PATRIC" id="fig|1121448.10.peg.2708"/>
<reference evidence="14 15" key="1">
    <citation type="journal article" date="2013" name="J. Bacteriol.">
        <title>Roles of HynAB and Ech, the only two hydrogenases found in the model sulfate reducer Desulfovibrio gigas.</title>
        <authorList>
            <person name="Morais-Silva F.O."/>
            <person name="Santos C.I."/>
            <person name="Rodrigues R."/>
            <person name="Pereira I.A."/>
            <person name="Rodrigues-Pousada C."/>
        </authorList>
    </citation>
    <scope>NUCLEOTIDE SEQUENCE [LARGE SCALE GENOMIC DNA]</scope>
    <source>
        <strain evidence="15">ATCC 19364 / DSM 1382 / NCIMB 9332 / VKM B-1759</strain>
    </source>
</reference>
<dbReference type="GO" id="GO:0006166">
    <property type="term" value="P:purine ribonucleoside salvage"/>
    <property type="evidence" value="ECO:0007669"/>
    <property type="project" value="UniProtKB-UniRule"/>
</dbReference>
<evidence type="ECO:0000256" key="1">
    <source>
        <dbReference type="ARBA" id="ARBA00000868"/>
    </source>
</evidence>
<evidence type="ECO:0000256" key="4">
    <source>
        <dbReference type="ARBA" id="ARBA00004659"/>
    </source>
</evidence>
<dbReference type="Gene3D" id="3.40.50.2020">
    <property type="match status" value="1"/>
</dbReference>
<dbReference type="SUPFAM" id="SSF53271">
    <property type="entry name" value="PRTase-like"/>
    <property type="match status" value="1"/>
</dbReference>
<gene>
    <name evidence="12" type="primary">apt</name>
    <name evidence="14" type="ORF">DGI_2746</name>
</gene>
<dbReference type="PANTHER" id="PTHR32315:SF3">
    <property type="entry name" value="ADENINE PHOSPHORIBOSYLTRANSFERASE"/>
    <property type="match status" value="1"/>
</dbReference>
<dbReference type="FunFam" id="3.40.50.2020:FF:000004">
    <property type="entry name" value="Adenine phosphoribosyltransferase"/>
    <property type="match status" value="1"/>
</dbReference>
<dbReference type="EMBL" id="CP006585">
    <property type="protein sequence ID" value="AGW14477.1"/>
    <property type="molecule type" value="Genomic_DNA"/>
</dbReference>
<keyword evidence="10 12" id="KW-0808">Transferase</keyword>
<feature type="domain" description="Phosphoribosyltransferase" evidence="13">
    <location>
        <begin position="30"/>
        <end position="148"/>
    </location>
</feature>
<dbReference type="UniPathway" id="UPA00588">
    <property type="reaction ID" value="UER00646"/>
</dbReference>
<dbReference type="Proteomes" id="UP000016587">
    <property type="component" value="Chromosome"/>
</dbReference>
<evidence type="ECO:0000256" key="12">
    <source>
        <dbReference type="HAMAP-Rule" id="MF_00004"/>
    </source>
</evidence>
<dbReference type="NCBIfam" id="TIGR01090">
    <property type="entry name" value="apt"/>
    <property type="match status" value="1"/>
</dbReference>
<evidence type="ECO:0000256" key="7">
    <source>
        <dbReference type="ARBA" id="ARBA00011893"/>
    </source>
</evidence>
<evidence type="ECO:0000256" key="11">
    <source>
        <dbReference type="ARBA" id="ARBA00022726"/>
    </source>
</evidence>
<reference evidence="15" key="2">
    <citation type="submission" date="2013-07" db="EMBL/GenBank/DDBJ databases">
        <authorList>
            <person name="Morais-Silva F.O."/>
            <person name="Rezende A.M."/>
            <person name="Pimentel C."/>
            <person name="Resende D.M."/>
            <person name="Santos C.I."/>
            <person name="Clemente C."/>
            <person name="de Oliveira L.M."/>
            <person name="da Silva S.M."/>
            <person name="Costa D.A."/>
            <person name="Varela-Raposo A."/>
            <person name="Horacio E.C.A."/>
            <person name="Matos M."/>
            <person name="Flores O."/>
            <person name="Ruiz J.C."/>
            <person name="Rodrigues-Pousada C."/>
        </authorList>
    </citation>
    <scope>NUCLEOTIDE SEQUENCE [LARGE SCALE GENOMIC DNA]</scope>
    <source>
        <strain evidence="15">ATCC 19364 / DSM 1382 / NCIMB 9332 / VKM B-1759</strain>
    </source>
</reference>
<organism evidence="14 15">
    <name type="scientific">Megalodesulfovibrio gigas (strain ATCC 19364 / DSM 1382 / NCIMB 9332 / VKM B-1759)</name>
    <name type="common">Desulfovibrio gigas</name>
    <dbReference type="NCBI Taxonomy" id="1121448"/>
    <lineage>
        <taxon>Bacteria</taxon>
        <taxon>Pseudomonadati</taxon>
        <taxon>Thermodesulfobacteriota</taxon>
        <taxon>Desulfovibrionia</taxon>
        <taxon>Desulfovibrionales</taxon>
        <taxon>Desulfovibrionaceae</taxon>
        <taxon>Megalodesulfovibrio</taxon>
    </lineage>
</organism>
<keyword evidence="8 12" id="KW-0963">Cytoplasm</keyword>
<dbReference type="InterPro" id="IPR000836">
    <property type="entry name" value="PRTase_dom"/>
</dbReference>
<dbReference type="NCBIfam" id="NF002636">
    <property type="entry name" value="PRK02304.1-5"/>
    <property type="match status" value="1"/>
</dbReference>
<dbReference type="AlphaFoldDB" id="T2GEX0"/>
<sequence length="172" mass="18722">MNLRDYIRDIPDFPKQGILFFDITPLMADPKAFRHTIDTMADRFRSVGATKIMAAEARGFIFGAPLAYTMGIGFVPVRKPGKLPYKTRSVSYELEYGTDTLSMHEDAIAPGEKVLLIDDLLATGGTAGGLVQLAREARAEVVGMGFLVELSFLDGPGKMQSIGISYDALLSL</sequence>
<evidence type="ECO:0000256" key="8">
    <source>
        <dbReference type="ARBA" id="ARBA00022490"/>
    </source>
</evidence>
<comment type="pathway">
    <text evidence="4 12">Purine metabolism; AMP biosynthesis via salvage pathway; AMP from adenine: step 1/1.</text>
</comment>
<evidence type="ECO:0000256" key="5">
    <source>
        <dbReference type="ARBA" id="ARBA00008391"/>
    </source>
</evidence>
<dbReference type="InterPro" id="IPR029057">
    <property type="entry name" value="PRTase-like"/>
</dbReference>
<protein>
    <recommendedName>
        <fullName evidence="7 12">Adenine phosphoribosyltransferase</fullName>
        <shortName evidence="12">APRT</shortName>
        <ecNumber evidence="7 12">2.4.2.7</ecNumber>
    </recommendedName>
</protein>
<dbReference type="InterPro" id="IPR050054">
    <property type="entry name" value="UPRTase/APRTase"/>
</dbReference>
<comment type="subcellular location">
    <subcellularLocation>
        <location evidence="3 12">Cytoplasm</location>
    </subcellularLocation>
</comment>
<keyword evidence="15" id="KW-1185">Reference proteome</keyword>
<comment type="function">
    <text evidence="2 12">Catalyzes a salvage reaction resulting in the formation of AMP, that is energically less costly than de novo synthesis.</text>
</comment>
<dbReference type="eggNOG" id="COG0503">
    <property type="taxonomic scope" value="Bacteria"/>
</dbReference>
<keyword evidence="11 12" id="KW-0660">Purine salvage</keyword>
<keyword evidence="9 12" id="KW-0328">Glycosyltransferase</keyword>
<evidence type="ECO:0000256" key="10">
    <source>
        <dbReference type="ARBA" id="ARBA00022679"/>
    </source>
</evidence>
<dbReference type="STRING" id="1121448.DGI_2746"/>
<dbReference type="GO" id="GO:0005737">
    <property type="term" value="C:cytoplasm"/>
    <property type="evidence" value="ECO:0007669"/>
    <property type="project" value="UniProtKB-SubCell"/>
</dbReference>
<dbReference type="GO" id="GO:0044209">
    <property type="term" value="P:AMP salvage"/>
    <property type="evidence" value="ECO:0007669"/>
    <property type="project" value="UniProtKB-UniRule"/>
</dbReference>
<comment type="subunit">
    <text evidence="6 12">Homodimer.</text>
</comment>
<dbReference type="HAMAP" id="MF_00004">
    <property type="entry name" value="Aden_phosphoribosyltr"/>
    <property type="match status" value="1"/>
</dbReference>
<dbReference type="InterPro" id="IPR005764">
    <property type="entry name" value="Ade_phspho_trans"/>
</dbReference>
<dbReference type="NCBIfam" id="NF002634">
    <property type="entry name" value="PRK02304.1-3"/>
    <property type="match status" value="1"/>
</dbReference>
<dbReference type="GO" id="GO:0006168">
    <property type="term" value="P:adenine salvage"/>
    <property type="evidence" value="ECO:0007669"/>
    <property type="project" value="InterPro"/>
</dbReference>
<evidence type="ECO:0000313" key="14">
    <source>
        <dbReference type="EMBL" id="AGW14477.1"/>
    </source>
</evidence>
<dbReference type="EC" id="2.4.2.7" evidence="7 12"/>
<dbReference type="Pfam" id="PF00156">
    <property type="entry name" value="Pribosyltran"/>
    <property type="match status" value="1"/>
</dbReference>
<evidence type="ECO:0000256" key="6">
    <source>
        <dbReference type="ARBA" id="ARBA00011738"/>
    </source>
</evidence>
<evidence type="ECO:0000256" key="3">
    <source>
        <dbReference type="ARBA" id="ARBA00004496"/>
    </source>
</evidence>
<dbReference type="GO" id="GO:0003999">
    <property type="term" value="F:adenine phosphoribosyltransferase activity"/>
    <property type="evidence" value="ECO:0007669"/>
    <property type="project" value="UniProtKB-UniRule"/>
</dbReference>
<dbReference type="GO" id="GO:0002055">
    <property type="term" value="F:adenine binding"/>
    <property type="evidence" value="ECO:0007669"/>
    <property type="project" value="TreeGrafter"/>
</dbReference>
<dbReference type="HOGENOM" id="CLU_063339_3_0_7"/>
<dbReference type="KEGG" id="dgg:DGI_2746"/>
<evidence type="ECO:0000256" key="2">
    <source>
        <dbReference type="ARBA" id="ARBA00003968"/>
    </source>
</evidence>
<proteinExistence type="inferred from homology"/>
<evidence type="ECO:0000313" key="15">
    <source>
        <dbReference type="Proteomes" id="UP000016587"/>
    </source>
</evidence>
<dbReference type="PANTHER" id="PTHR32315">
    <property type="entry name" value="ADENINE PHOSPHORIBOSYLTRANSFERASE"/>
    <property type="match status" value="1"/>
</dbReference>
<evidence type="ECO:0000256" key="9">
    <source>
        <dbReference type="ARBA" id="ARBA00022676"/>
    </source>
</evidence>
<dbReference type="RefSeq" id="WP_021761502.1">
    <property type="nucleotide sequence ID" value="NC_022444.1"/>
</dbReference>
<name>T2GEX0_MEGG1</name>
<dbReference type="OrthoDB" id="9803963at2"/>
<comment type="catalytic activity">
    <reaction evidence="1 12">
        <text>AMP + diphosphate = 5-phospho-alpha-D-ribose 1-diphosphate + adenine</text>
        <dbReference type="Rhea" id="RHEA:16609"/>
        <dbReference type="ChEBI" id="CHEBI:16708"/>
        <dbReference type="ChEBI" id="CHEBI:33019"/>
        <dbReference type="ChEBI" id="CHEBI:58017"/>
        <dbReference type="ChEBI" id="CHEBI:456215"/>
        <dbReference type="EC" id="2.4.2.7"/>
    </reaction>
</comment>